<dbReference type="InterPro" id="IPR036056">
    <property type="entry name" value="Fibrinogen-like_C"/>
</dbReference>
<dbReference type="GO" id="GO:0030674">
    <property type="term" value="F:protein-macromolecule adaptor activity"/>
    <property type="evidence" value="ECO:0007669"/>
    <property type="project" value="TreeGrafter"/>
</dbReference>
<dbReference type="PROSITE" id="PS00514">
    <property type="entry name" value="FIBRINOGEN_C_1"/>
    <property type="match status" value="1"/>
</dbReference>
<keyword evidence="4" id="KW-0325">Glycoprotein</keyword>
<feature type="compositionally biased region" description="Basic and acidic residues" evidence="5">
    <location>
        <begin position="367"/>
        <end position="396"/>
    </location>
</feature>
<feature type="compositionally biased region" description="Acidic residues" evidence="5">
    <location>
        <begin position="176"/>
        <end position="187"/>
    </location>
</feature>
<feature type="compositionally biased region" description="Basic and acidic residues" evidence="5">
    <location>
        <begin position="918"/>
        <end position="934"/>
    </location>
</feature>
<dbReference type="InterPro" id="IPR020837">
    <property type="entry name" value="Fibrinogen_CS"/>
</dbReference>
<dbReference type="Pfam" id="PF00147">
    <property type="entry name" value="Fibrinogen_C"/>
    <property type="match status" value="1"/>
</dbReference>
<feature type="compositionally biased region" description="Basic and acidic residues" evidence="5">
    <location>
        <begin position="12"/>
        <end position="29"/>
    </location>
</feature>
<feature type="compositionally biased region" description="Low complexity" evidence="5">
    <location>
        <begin position="855"/>
        <end position="884"/>
    </location>
</feature>
<dbReference type="Ensembl" id="ENSLBET00000012529.1">
    <property type="protein sequence ID" value="ENSLBEP00000011909.1"/>
    <property type="gene ID" value="ENSLBEG00000009196.1"/>
</dbReference>
<feature type="compositionally biased region" description="Basic and acidic residues" evidence="5">
    <location>
        <begin position="37"/>
        <end position="175"/>
    </location>
</feature>
<dbReference type="InterPro" id="IPR014716">
    <property type="entry name" value="Fibrinogen_a/b/g_C_1"/>
</dbReference>
<protein>
    <submittedName>
        <fullName evidence="7">Proteoglycan 4-like</fullName>
    </submittedName>
</protein>
<feature type="compositionally biased region" description="Polar residues" evidence="5">
    <location>
        <begin position="574"/>
        <end position="592"/>
    </location>
</feature>
<dbReference type="GO" id="GO:0005577">
    <property type="term" value="C:fibrinogen complex"/>
    <property type="evidence" value="ECO:0007669"/>
    <property type="project" value="TreeGrafter"/>
</dbReference>
<dbReference type="GO" id="GO:0034116">
    <property type="term" value="P:positive regulation of heterotypic cell-cell adhesion"/>
    <property type="evidence" value="ECO:0007669"/>
    <property type="project" value="TreeGrafter"/>
</dbReference>
<organism evidence="7 8">
    <name type="scientific">Labrus bergylta</name>
    <name type="common">ballan wrasse</name>
    <dbReference type="NCBI Taxonomy" id="56723"/>
    <lineage>
        <taxon>Eukaryota</taxon>
        <taxon>Metazoa</taxon>
        <taxon>Chordata</taxon>
        <taxon>Craniata</taxon>
        <taxon>Vertebrata</taxon>
        <taxon>Euteleostomi</taxon>
        <taxon>Actinopterygii</taxon>
        <taxon>Neopterygii</taxon>
        <taxon>Teleostei</taxon>
        <taxon>Neoteleostei</taxon>
        <taxon>Acanthomorphata</taxon>
        <taxon>Eupercaria</taxon>
        <taxon>Labriformes</taxon>
        <taxon>Labridae</taxon>
        <taxon>Labrus</taxon>
    </lineage>
</organism>
<dbReference type="InterPro" id="IPR002181">
    <property type="entry name" value="Fibrinogen_a/b/g_C_dom"/>
</dbReference>
<dbReference type="PROSITE" id="PS51406">
    <property type="entry name" value="FIBRINOGEN_C_2"/>
    <property type="match status" value="1"/>
</dbReference>
<evidence type="ECO:0000256" key="4">
    <source>
        <dbReference type="ARBA" id="ARBA00023180"/>
    </source>
</evidence>
<dbReference type="InParanoid" id="A0A3Q3EX47"/>
<evidence type="ECO:0000256" key="3">
    <source>
        <dbReference type="ARBA" id="ARBA00023157"/>
    </source>
</evidence>
<evidence type="ECO:0000259" key="6">
    <source>
        <dbReference type="PROSITE" id="PS51406"/>
    </source>
</evidence>
<dbReference type="AlphaFoldDB" id="A0A3Q3EX47"/>
<feature type="domain" description="Fibrinogen C-terminal" evidence="6">
    <location>
        <begin position="942"/>
        <end position="1175"/>
    </location>
</feature>
<evidence type="ECO:0000313" key="8">
    <source>
        <dbReference type="Proteomes" id="UP000261660"/>
    </source>
</evidence>
<feature type="region of interest" description="Disordered" evidence="5">
    <location>
        <begin position="835"/>
        <end position="896"/>
    </location>
</feature>
<dbReference type="OrthoDB" id="6514358at2759"/>
<feature type="compositionally biased region" description="Basic and acidic residues" evidence="5">
    <location>
        <begin position="415"/>
        <end position="429"/>
    </location>
</feature>
<dbReference type="GeneTree" id="ENSGT00940000157946"/>
<feature type="region of interest" description="Disordered" evidence="5">
    <location>
        <begin position="910"/>
        <end position="938"/>
    </location>
</feature>
<feature type="compositionally biased region" description="Acidic residues" evidence="5">
    <location>
        <begin position="1"/>
        <end position="11"/>
    </location>
</feature>
<keyword evidence="3" id="KW-1015">Disulfide bond</keyword>
<feature type="compositionally biased region" description="Polar residues" evidence="5">
    <location>
        <begin position="292"/>
        <end position="309"/>
    </location>
</feature>
<evidence type="ECO:0000256" key="1">
    <source>
        <dbReference type="ARBA" id="ARBA00004613"/>
    </source>
</evidence>
<dbReference type="SUPFAM" id="SSF56496">
    <property type="entry name" value="Fibrinogen C-terminal domain-like"/>
    <property type="match status" value="1"/>
</dbReference>
<reference evidence="7" key="1">
    <citation type="submission" date="2025-08" db="UniProtKB">
        <authorList>
            <consortium name="Ensembl"/>
        </authorList>
    </citation>
    <scope>IDENTIFICATION</scope>
</reference>
<feature type="compositionally biased region" description="Basic and acidic residues" evidence="5">
    <location>
        <begin position="654"/>
        <end position="670"/>
    </location>
</feature>
<feature type="compositionally biased region" description="Basic and acidic residues" evidence="5">
    <location>
        <begin position="517"/>
        <end position="535"/>
    </location>
</feature>
<dbReference type="GO" id="GO:0070527">
    <property type="term" value="P:platelet aggregation"/>
    <property type="evidence" value="ECO:0007669"/>
    <property type="project" value="TreeGrafter"/>
</dbReference>
<feature type="region of interest" description="Disordered" evidence="5">
    <location>
        <begin position="281"/>
        <end position="818"/>
    </location>
</feature>
<feature type="compositionally biased region" description="Polar residues" evidence="5">
    <location>
        <begin position="215"/>
        <end position="231"/>
    </location>
</feature>
<dbReference type="CDD" id="cd00087">
    <property type="entry name" value="FReD"/>
    <property type="match status" value="1"/>
</dbReference>
<dbReference type="FunFam" id="3.90.215.10:FF:000001">
    <property type="entry name" value="Tenascin isoform 1"/>
    <property type="match status" value="1"/>
</dbReference>
<comment type="subcellular location">
    <subcellularLocation>
        <location evidence="1">Secreted</location>
    </subcellularLocation>
</comment>
<feature type="compositionally biased region" description="Polar residues" evidence="5">
    <location>
        <begin position="320"/>
        <end position="331"/>
    </location>
</feature>
<feature type="compositionally biased region" description="Polar residues" evidence="5">
    <location>
        <begin position="782"/>
        <end position="817"/>
    </location>
</feature>
<feature type="compositionally biased region" description="Basic and acidic residues" evidence="5">
    <location>
        <begin position="193"/>
        <end position="206"/>
    </location>
</feature>
<feature type="compositionally biased region" description="Polar residues" evidence="5">
    <location>
        <begin position="467"/>
        <end position="480"/>
    </location>
</feature>
<feature type="compositionally biased region" description="Basic and acidic residues" evidence="5">
    <location>
        <begin position="733"/>
        <end position="758"/>
    </location>
</feature>
<dbReference type="SMART" id="SM00186">
    <property type="entry name" value="FBG"/>
    <property type="match status" value="1"/>
</dbReference>
<dbReference type="GO" id="GO:0072377">
    <property type="term" value="P:blood coagulation, common pathway"/>
    <property type="evidence" value="ECO:0007669"/>
    <property type="project" value="TreeGrafter"/>
</dbReference>
<name>A0A3Q3EX47_9LABR</name>
<evidence type="ECO:0000256" key="2">
    <source>
        <dbReference type="ARBA" id="ARBA00022525"/>
    </source>
</evidence>
<feature type="region of interest" description="Disordered" evidence="5">
    <location>
        <begin position="1"/>
        <end position="231"/>
    </location>
</feature>
<dbReference type="PANTHER" id="PTHR47221">
    <property type="entry name" value="FIBRINOGEN ALPHA CHAIN"/>
    <property type="match status" value="1"/>
</dbReference>
<dbReference type="NCBIfam" id="NF040941">
    <property type="entry name" value="GGGWT_bact"/>
    <property type="match status" value="1"/>
</dbReference>
<keyword evidence="2" id="KW-0964">Secreted</keyword>
<dbReference type="GO" id="GO:0005201">
    <property type="term" value="F:extracellular matrix structural constituent"/>
    <property type="evidence" value="ECO:0007669"/>
    <property type="project" value="TreeGrafter"/>
</dbReference>
<feature type="compositionally biased region" description="Basic and acidic residues" evidence="5">
    <location>
        <begin position="546"/>
        <end position="560"/>
    </location>
</feature>
<dbReference type="Gene3D" id="3.90.215.10">
    <property type="entry name" value="Gamma Fibrinogen, chain A, domain 1"/>
    <property type="match status" value="1"/>
</dbReference>
<dbReference type="Proteomes" id="UP000261660">
    <property type="component" value="Unplaced"/>
</dbReference>
<evidence type="ECO:0000313" key="7">
    <source>
        <dbReference type="Ensembl" id="ENSLBEP00000011909.1"/>
    </source>
</evidence>
<reference evidence="7" key="2">
    <citation type="submission" date="2025-09" db="UniProtKB">
        <authorList>
            <consortium name="Ensembl"/>
        </authorList>
    </citation>
    <scope>IDENTIFICATION</scope>
</reference>
<evidence type="ECO:0000256" key="5">
    <source>
        <dbReference type="SAM" id="MobiDB-lite"/>
    </source>
</evidence>
<dbReference type="PANTHER" id="PTHR47221:SF5">
    <property type="entry name" value="FIBRINOGEN C-TERMINAL DOMAIN-CONTAINING PROTEIN"/>
    <property type="match status" value="1"/>
</dbReference>
<feature type="compositionally biased region" description="Polar residues" evidence="5">
    <location>
        <begin position="835"/>
        <end position="844"/>
    </location>
</feature>
<dbReference type="GO" id="GO:0042730">
    <property type="term" value="P:fibrinolysis"/>
    <property type="evidence" value="ECO:0007669"/>
    <property type="project" value="TreeGrafter"/>
</dbReference>
<accession>A0A3Q3EX47</accession>
<dbReference type="InterPro" id="IPR037579">
    <property type="entry name" value="FIB_ANG-like"/>
</dbReference>
<keyword evidence="8" id="KW-1185">Reference proteome</keyword>
<feature type="compositionally biased region" description="Low complexity" evidence="5">
    <location>
        <begin position="598"/>
        <end position="612"/>
    </location>
</feature>
<feature type="compositionally biased region" description="Polar residues" evidence="5">
    <location>
        <begin position="397"/>
        <end position="407"/>
    </location>
</feature>
<proteinExistence type="predicted"/>
<dbReference type="STRING" id="56723.ENSLBEP00000011909"/>
<feature type="compositionally biased region" description="Polar residues" evidence="5">
    <location>
        <begin position="707"/>
        <end position="728"/>
    </location>
</feature>
<sequence length="1178" mass="131260">MVIKDNEEEVAEKDGKTQMSGAKEKDKVGQAKVPMTSERERTGENVFDKNRGTETDISKEKDGKGDSKVDQEGWEKSKDRRISIAKNKKETEDGDHHMWRDETEKTGEKFHTEEDRGSDGIKMSEERDEHTNKERTQHGEERRKEMEKRIKVERDNEKPKQTESIGRAEEETIKEGEEEEEEEEEDRETVTGTKKEGEKKPAQSEERDGDGELASSESTEGTDFVSISPTDSIISVAPGQDEAITIMSSLPPAPMASSIPHLIMDVDQGETISADQLPTQSTGVGAGGIPDWQSSVTEASTSRPTTAGTINMVGGLGYEDSQTSTWSTSATIPRAGSGAPGQESSSTKTVVKPLPGQAPKPTITPEVEQKFEKQKNGQRPDEVRLPDEPTKLDQKRQPNYQKPTTQQKSKHGKDPKRIQTKKTDQKHPSDILPTDRNIPKQDQENTTFQNFPKPKSHHKSMPPVKRPTSNQRPQSVNVTGSHKDPVTGGRPPYVAVPKTQNSKPDKKLVRPIQTDESDQKPHKQKERGEKTKPDQKSTLNQDFINEPERSETPKLDEKALTESMESSVEDPSLETIQDKSTGQTADQGQIKLSDQKSKPGPKIPKINQKPKPATSKPNQKHPKLATGQKSKPNVKPKQDQTQNHRRLKTSQPDRTPDLNTKSEEEFKDTSLSKPPPQHRTPSNPTFKAGETPVKRPKPTFQLKPSPKTRTSLNPPASDGIQNSQTNAPPASDGIKEMIDLIRSPEDTDLKHKKQDENTMKAAVTPRPKTSSSPATGPFPQLHTHSQGFTTAPSSRIPSDLRPQTASLPPSIAMTTEPNKIMRVIFQGVVPSTGPVFTQPNQAKSTPGPTPDPDKVVVPVPSAVAQTTSRTSPEPRSTTTPASSELLHSESSTPSARELRVKINQVAAFLNNSLSPNKRPPDRRPKQIPEDRTDSKQPTLTASKVTLMKRDCSDLMLRGKTKSGVYLVTPDLRSRSFSVSCDMDLEGGGWTILQRRKDGSVSFNRTWAEYRSGFGDLNGEFWLGNNMIHLLTRDRDMVLRVELEDFNGVMEFARYEHFRVESERMRYRLSVGGYSGTAGDALSFSKTYDHNNRAFTTPDRDHDRYPSGNCGAYYSSGWWFDACMAANLNGRYYVGRYKGVRDGIFWGTWHNISAEYYPTNDRQSFKAVRMMIRPKGFAS</sequence>